<name>E9H8V9_DAPPU</name>
<evidence type="ECO:0000313" key="2">
    <source>
        <dbReference type="Proteomes" id="UP000000305"/>
    </source>
</evidence>
<protein>
    <submittedName>
        <fullName evidence="1">Uncharacterized protein</fullName>
    </submittedName>
</protein>
<evidence type="ECO:0000313" key="1">
    <source>
        <dbReference type="EMBL" id="EFX71826.1"/>
    </source>
</evidence>
<organism evidence="1 2">
    <name type="scientific">Daphnia pulex</name>
    <name type="common">Water flea</name>
    <dbReference type="NCBI Taxonomy" id="6669"/>
    <lineage>
        <taxon>Eukaryota</taxon>
        <taxon>Metazoa</taxon>
        <taxon>Ecdysozoa</taxon>
        <taxon>Arthropoda</taxon>
        <taxon>Crustacea</taxon>
        <taxon>Branchiopoda</taxon>
        <taxon>Diplostraca</taxon>
        <taxon>Cladocera</taxon>
        <taxon>Anomopoda</taxon>
        <taxon>Daphniidae</taxon>
        <taxon>Daphnia</taxon>
    </lineage>
</organism>
<dbReference type="InParanoid" id="E9H8V9"/>
<dbReference type="KEGG" id="dpx:DAPPUDRAFT_326821"/>
<dbReference type="EMBL" id="GL732606">
    <property type="protein sequence ID" value="EFX71826.1"/>
    <property type="molecule type" value="Genomic_DNA"/>
</dbReference>
<proteinExistence type="predicted"/>
<dbReference type="AlphaFoldDB" id="E9H8V9"/>
<dbReference type="HOGENOM" id="CLU_2457072_0_0_1"/>
<dbReference type="Proteomes" id="UP000000305">
    <property type="component" value="Unassembled WGS sequence"/>
</dbReference>
<sequence length="89" mass="9971">MRKNLRTTYVVRKATKAKNVFIKHKLISKLVLNIIRVRSGAKDADLTEETIWKKKGPAIFANAADENGGIEVRKLKTAREKAALAKILV</sequence>
<reference evidence="1 2" key="1">
    <citation type="journal article" date="2011" name="Science">
        <title>The ecoresponsive genome of Daphnia pulex.</title>
        <authorList>
            <person name="Colbourne J.K."/>
            <person name="Pfrender M.E."/>
            <person name="Gilbert D."/>
            <person name="Thomas W.K."/>
            <person name="Tucker A."/>
            <person name="Oakley T.H."/>
            <person name="Tokishita S."/>
            <person name="Aerts A."/>
            <person name="Arnold G.J."/>
            <person name="Basu M.K."/>
            <person name="Bauer D.J."/>
            <person name="Caceres C.E."/>
            <person name="Carmel L."/>
            <person name="Casola C."/>
            <person name="Choi J.H."/>
            <person name="Detter J.C."/>
            <person name="Dong Q."/>
            <person name="Dusheyko S."/>
            <person name="Eads B.D."/>
            <person name="Frohlich T."/>
            <person name="Geiler-Samerotte K.A."/>
            <person name="Gerlach D."/>
            <person name="Hatcher P."/>
            <person name="Jogdeo S."/>
            <person name="Krijgsveld J."/>
            <person name="Kriventseva E.V."/>
            <person name="Kultz D."/>
            <person name="Laforsch C."/>
            <person name="Lindquist E."/>
            <person name="Lopez J."/>
            <person name="Manak J.R."/>
            <person name="Muller J."/>
            <person name="Pangilinan J."/>
            <person name="Patwardhan R.P."/>
            <person name="Pitluck S."/>
            <person name="Pritham E.J."/>
            <person name="Rechtsteiner A."/>
            <person name="Rho M."/>
            <person name="Rogozin I.B."/>
            <person name="Sakarya O."/>
            <person name="Salamov A."/>
            <person name="Schaack S."/>
            <person name="Shapiro H."/>
            <person name="Shiga Y."/>
            <person name="Skalitzky C."/>
            <person name="Smith Z."/>
            <person name="Souvorov A."/>
            <person name="Sung W."/>
            <person name="Tang Z."/>
            <person name="Tsuchiya D."/>
            <person name="Tu H."/>
            <person name="Vos H."/>
            <person name="Wang M."/>
            <person name="Wolf Y.I."/>
            <person name="Yamagata H."/>
            <person name="Yamada T."/>
            <person name="Ye Y."/>
            <person name="Shaw J.R."/>
            <person name="Andrews J."/>
            <person name="Crease T.J."/>
            <person name="Tang H."/>
            <person name="Lucas S.M."/>
            <person name="Robertson H.M."/>
            <person name="Bork P."/>
            <person name="Koonin E.V."/>
            <person name="Zdobnov E.M."/>
            <person name="Grigoriev I.V."/>
            <person name="Lynch M."/>
            <person name="Boore J.L."/>
        </authorList>
    </citation>
    <scope>NUCLEOTIDE SEQUENCE [LARGE SCALE GENOMIC DNA]</scope>
</reference>
<gene>
    <name evidence="1" type="ORF">DAPPUDRAFT_326821</name>
</gene>
<accession>E9H8V9</accession>
<keyword evidence="2" id="KW-1185">Reference proteome</keyword>